<comment type="caution">
    <text evidence="2">The sequence shown here is derived from an EMBL/GenBank/DDBJ whole genome shotgun (WGS) entry which is preliminary data.</text>
</comment>
<proteinExistence type="predicted"/>
<sequence>MEEVGGREGCWMVVRGAKPPWKELAWRPPGPRGVLAGRPAMGTLSDICLLTAAGAAGWVDGWGGAGEREGGCCMGGGSWSIQPQPAPASYQEKQQQDGAPSERWLSLAAPPDIQKPKTGCLDEPEPIDLSVLHLDSLTSRKQACPEGSRATPGRSDRLKDVMKLPNISQCVCVCICVCVPSGPLEDGLEEEEEECVSEENELLAKDEFSAEENFSAEFETENMSCEDMEYFCNKGEDDGNREAGESEMDVQGEKTRHGGPEEWDGPSKKNEYHFTT</sequence>
<dbReference type="Proteomes" id="UP001228049">
    <property type="component" value="Unassembled WGS sequence"/>
</dbReference>
<reference evidence="2" key="1">
    <citation type="submission" date="2023-04" db="EMBL/GenBank/DDBJ databases">
        <title>Chromosome-level genome of Chaenocephalus aceratus.</title>
        <authorList>
            <person name="Park H."/>
        </authorList>
    </citation>
    <scope>NUCLEOTIDE SEQUENCE</scope>
    <source>
        <strain evidence="2">DE</strain>
        <tissue evidence="2">Muscle</tissue>
    </source>
</reference>
<evidence type="ECO:0000313" key="3">
    <source>
        <dbReference type="Proteomes" id="UP001228049"/>
    </source>
</evidence>
<evidence type="ECO:0000313" key="2">
    <source>
        <dbReference type="EMBL" id="KAK1895953.1"/>
    </source>
</evidence>
<dbReference type="AlphaFoldDB" id="A0AAD9F7L5"/>
<protein>
    <submittedName>
        <fullName evidence="2">Zinc finger protein ZFPM2</fullName>
    </submittedName>
</protein>
<accession>A0AAD9F7L5</accession>
<feature type="region of interest" description="Disordered" evidence="1">
    <location>
        <begin position="83"/>
        <end position="102"/>
    </location>
</feature>
<gene>
    <name evidence="2" type="ORF">KUDE01_021401</name>
</gene>
<feature type="compositionally biased region" description="Basic and acidic residues" evidence="1">
    <location>
        <begin position="234"/>
        <end position="244"/>
    </location>
</feature>
<evidence type="ECO:0000256" key="1">
    <source>
        <dbReference type="SAM" id="MobiDB-lite"/>
    </source>
</evidence>
<feature type="compositionally biased region" description="Basic and acidic residues" evidence="1">
    <location>
        <begin position="251"/>
        <end position="276"/>
    </location>
</feature>
<dbReference type="EMBL" id="JASDAP010000010">
    <property type="protein sequence ID" value="KAK1895953.1"/>
    <property type="molecule type" value="Genomic_DNA"/>
</dbReference>
<feature type="region of interest" description="Disordered" evidence="1">
    <location>
        <begin position="234"/>
        <end position="276"/>
    </location>
</feature>
<name>A0AAD9F7L5_DISEL</name>
<keyword evidence="3" id="KW-1185">Reference proteome</keyword>
<organism evidence="2 3">
    <name type="scientific">Dissostichus eleginoides</name>
    <name type="common">Patagonian toothfish</name>
    <name type="synonym">Dissostichus amissus</name>
    <dbReference type="NCBI Taxonomy" id="100907"/>
    <lineage>
        <taxon>Eukaryota</taxon>
        <taxon>Metazoa</taxon>
        <taxon>Chordata</taxon>
        <taxon>Craniata</taxon>
        <taxon>Vertebrata</taxon>
        <taxon>Euteleostomi</taxon>
        <taxon>Actinopterygii</taxon>
        <taxon>Neopterygii</taxon>
        <taxon>Teleostei</taxon>
        <taxon>Neoteleostei</taxon>
        <taxon>Acanthomorphata</taxon>
        <taxon>Eupercaria</taxon>
        <taxon>Perciformes</taxon>
        <taxon>Notothenioidei</taxon>
        <taxon>Nototheniidae</taxon>
        <taxon>Dissostichus</taxon>
    </lineage>
</organism>